<organism evidence="2 3">
    <name type="scientific">Synechococcus lacustris str. Tous</name>
    <dbReference type="NCBI Taxonomy" id="1910958"/>
    <lineage>
        <taxon>Bacteria</taxon>
        <taxon>Bacillati</taxon>
        <taxon>Cyanobacteriota</taxon>
        <taxon>Cyanophyceae</taxon>
        <taxon>Synechococcales</taxon>
        <taxon>Synechococcaceae</taxon>
        <taxon>Synechococcus</taxon>
    </lineage>
</organism>
<dbReference type="Proteomes" id="UP000240206">
    <property type="component" value="Unassembled WGS sequence"/>
</dbReference>
<dbReference type="GO" id="GO:0006355">
    <property type="term" value="P:regulation of DNA-templated transcription"/>
    <property type="evidence" value="ECO:0007669"/>
    <property type="project" value="InterPro"/>
</dbReference>
<gene>
    <name evidence="2" type="ORF">C7K08_14160</name>
</gene>
<proteinExistence type="predicted"/>
<dbReference type="AlphaFoldDB" id="A0A2P7EAL5"/>
<dbReference type="PROSITE" id="PS50937">
    <property type="entry name" value="HTH_MERR_2"/>
    <property type="match status" value="1"/>
</dbReference>
<comment type="caution">
    <text evidence="2">The sequence shown here is derived from an EMBL/GenBank/DDBJ whole genome shotgun (WGS) entry which is preliminary data.</text>
</comment>
<sequence>MQFLAEGVNLGVPIQAIAELLDVCQRTLRRWRIHISGK</sequence>
<dbReference type="InterPro" id="IPR000551">
    <property type="entry name" value="MerR-type_HTH_dom"/>
</dbReference>
<protein>
    <recommendedName>
        <fullName evidence="1">HTH merR-type domain-containing protein</fullName>
    </recommendedName>
</protein>
<dbReference type="EMBL" id="PXVC01000190">
    <property type="protein sequence ID" value="PSI00255.1"/>
    <property type="molecule type" value="Genomic_DNA"/>
</dbReference>
<keyword evidence="3" id="KW-1185">Reference proteome</keyword>
<dbReference type="GO" id="GO:0003677">
    <property type="term" value="F:DNA binding"/>
    <property type="evidence" value="ECO:0007669"/>
    <property type="project" value="InterPro"/>
</dbReference>
<name>A0A2P7EAL5_9SYNE</name>
<evidence type="ECO:0000259" key="1">
    <source>
        <dbReference type="PROSITE" id="PS50937"/>
    </source>
</evidence>
<feature type="domain" description="HTH merR-type" evidence="1">
    <location>
        <begin position="1"/>
        <end position="23"/>
    </location>
</feature>
<accession>A0A2P7EAL5</accession>
<dbReference type="Pfam" id="PF13384">
    <property type="entry name" value="HTH_23"/>
    <property type="match status" value="1"/>
</dbReference>
<evidence type="ECO:0000313" key="2">
    <source>
        <dbReference type="EMBL" id="PSI00255.1"/>
    </source>
</evidence>
<reference evidence="3" key="1">
    <citation type="submission" date="2018-03" db="EMBL/GenBank/DDBJ databases">
        <title>Ecological and genomic features of two cosmopolitan and abundant freshwater picocyanobacteria.</title>
        <authorList>
            <person name="Cabello-Yeves P.J."/>
            <person name="Picazo A."/>
            <person name="Camacho A."/>
            <person name="Callieri C."/>
            <person name="Rosselli R."/>
            <person name="Roda-Garcia J."/>
            <person name="Coutinho F.H."/>
            <person name="Rodriguez-Valera F."/>
        </authorList>
    </citation>
    <scope>NUCLEOTIDE SEQUENCE [LARGE SCALE GENOMIC DNA]</scope>
    <source>
        <strain evidence="3">Tous</strain>
    </source>
</reference>
<evidence type="ECO:0000313" key="3">
    <source>
        <dbReference type="Proteomes" id="UP000240206"/>
    </source>
</evidence>